<dbReference type="Gene3D" id="3.40.50.300">
    <property type="entry name" value="P-loop containing nucleotide triphosphate hydrolases"/>
    <property type="match status" value="1"/>
</dbReference>
<dbReference type="Pfam" id="PF08477">
    <property type="entry name" value="Roc"/>
    <property type="match status" value="1"/>
</dbReference>
<sequence length="120" mass="13381">MSQTKVMLVGNSGAYKSSLLYSLLGFARSEIDLPPTLGVEAHNYGKYVLWDMAGKPKYCMGKGLFYHNAQIGIVVHGGEEYLTPEQWELDLKASMGDACQVYHVEGTFEEKLAQMRIILC</sequence>
<organism evidence="1 2">
    <name type="scientific">Cedratvirus A11</name>
    <dbReference type="NCBI Taxonomy" id="1903266"/>
    <lineage>
        <taxon>Viruses</taxon>
        <taxon>Pithoviruses</taxon>
        <taxon>Orthocedratvirinae</taxon>
        <taxon>Alphacedratvirus</taxon>
        <taxon>Alphacedratvirus aljazairmassiliense</taxon>
    </lineage>
</organism>
<name>A0A1M7XV68_9VIRU</name>
<reference evidence="1 2" key="1">
    <citation type="submission" date="2016-11" db="EMBL/GenBank/DDBJ databases">
        <authorList>
            <consortium name="Urmite Genomes"/>
        </authorList>
    </citation>
    <scope>NUCLEOTIDE SEQUENCE [LARGE SCALE GENOMIC DNA]</scope>
    <source>
        <strain evidence="1 2">A11</strain>
    </source>
</reference>
<dbReference type="EMBL" id="LT671577">
    <property type="protein sequence ID" value="SHO33428.1"/>
    <property type="molecule type" value="Genomic_DNA"/>
</dbReference>
<accession>A0A1M7XV68</accession>
<evidence type="ECO:0000313" key="1">
    <source>
        <dbReference type="EMBL" id="SHO33428.1"/>
    </source>
</evidence>
<protein>
    <submittedName>
        <fullName evidence="1">GTP-binding protein</fullName>
    </submittedName>
</protein>
<dbReference type="GeneID" id="30523329"/>
<gene>
    <name evidence="1" type="ORF">BQ3484_360</name>
</gene>
<dbReference type="KEGG" id="vg:30523329"/>
<dbReference type="RefSeq" id="YP_009329300.1">
    <property type="nucleotide sequence ID" value="NC_032108.1"/>
</dbReference>
<dbReference type="InterPro" id="IPR027417">
    <property type="entry name" value="P-loop_NTPase"/>
</dbReference>
<keyword evidence="2" id="KW-1185">Reference proteome</keyword>
<proteinExistence type="predicted"/>
<dbReference type="SUPFAM" id="SSF52540">
    <property type="entry name" value="P-loop containing nucleoside triphosphate hydrolases"/>
    <property type="match status" value="1"/>
</dbReference>
<dbReference type="OrthoDB" id="39885at10239"/>
<dbReference type="Proteomes" id="UP000201465">
    <property type="component" value="Segment"/>
</dbReference>
<evidence type="ECO:0000313" key="2">
    <source>
        <dbReference type="Proteomes" id="UP000201465"/>
    </source>
</evidence>